<accession>A0A8H5I5J3</accession>
<name>A0A8H5I5J3_9HYPO</name>
<feature type="region of interest" description="Disordered" evidence="1">
    <location>
        <begin position="112"/>
        <end position="156"/>
    </location>
</feature>
<dbReference type="AlphaFoldDB" id="A0A8H5I5J3"/>
<organism evidence="2 3">
    <name type="scientific">Fusarium mexicanum</name>
    <dbReference type="NCBI Taxonomy" id="751941"/>
    <lineage>
        <taxon>Eukaryota</taxon>
        <taxon>Fungi</taxon>
        <taxon>Dikarya</taxon>
        <taxon>Ascomycota</taxon>
        <taxon>Pezizomycotina</taxon>
        <taxon>Sordariomycetes</taxon>
        <taxon>Hypocreomycetidae</taxon>
        <taxon>Hypocreales</taxon>
        <taxon>Nectriaceae</taxon>
        <taxon>Fusarium</taxon>
        <taxon>Fusarium fujikuroi species complex</taxon>
    </lineage>
</organism>
<comment type="caution">
    <text evidence="2">The sequence shown here is derived from an EMBL/GenBank/DDBJ whole genome shotgun (WGS) entry which is preliminary data.</text>
</comment>
<keyword evidence="3" id="KW-1185">Reference proteome</keyword>
<proteinExistence type="predicted"/>
<evidence type="ECO:0000313" key="3">
    <source>
        <dbReference type="Proteomes" id="UP000522262"/>
    </source>
</evidence>
<evidence type="ECO:0000313" key="2">
    <source>
        <dbReference type="EMBL" id="KAF5530711.1"/>
    </source>
</evidence>
<dbReference type="Proteomes" id="UP000522262">
    <property type="component" value="Unassembled WGS sequence"/>
</dbReference>
<reference evidence="2 3" key="1">
    <citation type="submission" date="2020-05" db="EMBL/GenBank/DDBJ databases">
        <title>Identification and distribution of gene clusters putatively required for synthesis of sphingolipid metabolism inhibitors in phylogenetically diverse species of the filamentous fungus Fusarium.</title>
        <authorList>
            <person name="Kim H.-S."/>
            <person name="Busman M."/>
            <person name="Brown D.W."/>
            <person name="Divon H."/>
            <person name="Uhlig S."/>
            <person name="Proctor R.H."/>
        </authorList>
    </citation>
    <scope>NUCLEOTIDE SEQUENCE [LARGE SCALE GENOMIC DNA]</scope>
    <source>
        <strain evidence="2 3">NRRL 53147</strain>
    </source>
</reference>
<gene>
    <name evidence="2" type="ORF">FMEXI_13383</name>
</gene>
<protein>
    <submittedName>
        <fullName evidence="2">Uncharacterized protein</fullName>
    </submittedName>
</protein>
<sequence>MESSKSSDHDHTQRAVTILNEARNAVEWEIPPLLEAFYEEVVDWPDSNCWYFDDMFNALERLLVYYDVTEFGLYGDPSEAESKSLRQLIRKGWESFLKQYNAVLKYSVEGCDDDSEEVADDEMGDEKEATDEEVTDDEMGDEATDDGEDETMDMTA</sequence>
<evidence type="ECO:0000256" key="1">
    <source>
        <dbReference type="SAM" id="MobiDB-lite"/>
    </source>
</evidence>
<dbReference type="EMBL" id="JAAOAM010000460">
    <property type="protein sequence ID" value="KAF5530711.1"/>
    <property type="molecule type" value="Genomic_DNA"/>
</dbReference>